<dbReference type="Proteomes" id="UP001501578">
    <property type="component" value="Unassembled WGS sequence"/>
</dbReference>
<dbReference type="SUPFAM" id="SSF47413">
    <property type="entry name" value="lambda repressor-like DNA-binding domains"/>
    <property type="match status" value="1"/>
</dbReference>
<dbReference type="EMBL" id="BAAAHQ010000056">
    <property type="protein sequence ID" value="GAA0953078.1"/>
    <property type="molecule type" value="Genomic_DNA"/>
</dbReference>
<dbReference type="InterPro" id="IPR001387">
    <property type="entry name" value="Cro/C1-type_HTH"/>
</dbReference>
<dbReference type="CDD" id="cd00093">
    <property type="entry name" value="HTH_XRE"/>
    <property type="match status" value="1"/>
</dbReference>
<dbReference type="Gene3D" id="1.10.260.40">
    <property type="entry name" value="lambda repressor-like DNA-binding domains"/>
    <property type="match status" value="1"/>
</dbReference>
<dbReference type="RefSeq" id="WP_343955133.1">
    <property type="nucleotide sequence ID" value="NZ_BAAAHQ010000056.1"/>
</dbReference>
<dbReference type="SMART" id="SM00530">
    <property type="entry name" value="HTH_XRE"/>
    <property type="match status" value="1"/>
</dbReference>
<keyword evidence="3" id="KW-1185">Reference proteome</keyword>
<reference evidence="2 3" key="1">
    <citation type="journal article" date="2019" name="Int. J. Syst. Evol. Microbiol.">
        <title>The Global Catalogue of Microorganisms (GCM) 10K type strain sequencing project: providing services to taxonomists for standard genome sequencing and annotation.</title>
        <authorList>
            <consortium name="The Broad Institute Genomics Platform"/>
            <consortium name="The Broad Institute Genome Sequencing Center for Infectious Disease"/>
            <person name="Wu L."/>
            <person name="Ma J."/>
        </authorList>
    </citation>
    <scope>NUCLEOTIDE SEQUENCE [LARGE SCALE GENOMIC DNA]</scope>
    <source>
        <strain evidence="2 3">JCM 11136</strain>
    </source>
</reference>
<gene>
    <name evidence="2" type="ORF">GCM10009560_75550</name>
</gene>
<proteinExistence type="predicted"/>
<comment type="caution">
    <text evidence="2">The sequence shown here is derived from an EMBL/GenBank/DDBJ whole genome shotgun (WGS) entry which is preliminary data.</text>
</comment>
<name>A0ABN1R885_9ACTN</name>
<dbReference type="PROSITE" id="PS50943">
    <property type="entry name" value="HTH_CROC1"/>
    <property type="match status" value="1"/>
</dbReference>
<protein>
    <recommendedName>
        <fullName evidence="1">HTH cro/C1-type domain-containing protein</fullName>
    </recommendedName>
</protein>
<evidence type="ECO:0000259" key="1">
    <source>
        <dbReference type="PROSITE" id="PS50943"/>
    </source>
</evidence>
<dbReference type="Pfam" id="PF13560">
    <property type="entry name" value="HTH_31"/>
    <property type="match status" value="1"/>
</dbReference>
<sequence length="416" mass="45472">MGRDISDPHSQSPALTVGQRIRIARQRRGMSQEVLAGLMGKSPSWVRAVESGSRQSDLRLSILLHLADALQIENLSDLTGSQSVGLRMFTGPGHPALVEVRAAINAAPLLNSSEGQVHPLGVLRSRLDAAWRTRHASPDHRTALGRILPGLLRDVQCAVSTYPGGDRRRANALLAEVYGLVQMYVAYQPAQDLLWRVADRALLAAQESEDPLAIGCAVWFLTQAHRDTGDFDAARDINEQGIATLKPQLDSAGVDLLAMWGALHFELAFTAARLGAEGDAWRHWTAADRVAERLPPTYYNPVTSFSRVIMSAHAVTVAVELSKGAESARQSNNAEAFPIPSKPRRGRHLIEVARAHHLQRNHDAVLGTLQLAHQTASETIRYNGFARRMVWELVDSGPSRLQGQVRELAVQIGLMA</sequence>
<accession>A0ABN1R885</accession>
<dbReference type="InterPro" id="IPR010982">
    <property type="entry name" value="Lambda_DNA-bd_dom_sf"/>
</dbReference>
<feature type="domain" description="HTH cro/C1-type" evidence="1">
    <location>
        <begin position="21"/>
        <end position="78"/>
    </location>
</feature>
<evidence type="ECO:0000313" key="3">
    <source>
        <dbReference type="Proteomes" id="UP001501578"/>
    </source>
</evidence>
<evidence type="ECO:0000313" key="2">
    <source>
        <dbReference type="EMBL" id="GAA0953078.1"/>
    </source>
</evidence>
<organism evidence="2 3">
    <name type="scientific">Nonomuraea longicatena</name>
    <dbReference type="NCBI Taxonomy" id="83682"/>
    <lineage>
        <taxon>Bacteria</taxon>
        <taxon>Bacillati</taxon>
        <taxon>Actinomycetota</taxon>
        <taxon>Actinomycetes</taxon>
        <taxon>Streptosporangiales</taxon>
        <taxon>Streptosporangiaceae</taxon>
        <taxon>Nonomuraea</taxon>
    </lineage>
</organism>